<evidence type="ECO:0000313" key="2">
    <source>
        <dbReference type="Proteomes" id="UP000769780"/>
    </source>
</evidence>
<comment type="caution">
    <text evidence="1">The sequence shown here is derived from an EMBL/GenBank/DDBJ whole genome shotgun (WGS) entry which is preliminary data.</text>
</comment>
<sequence length="64" mass="7538">MANTYKLPLKNGEIMVFTSDMSKQEIYELQQFANQHEFFSYFKERGIILHGIVKPPLVDSKEKE</sequence>
<dbReference type="EMBL" id="JACWFH010000036">
    <property type="protein sequence ID" value="MBY0099469.1"/>
    <property type="molecule type" value="Genomic_DNA"/>
</dbReference>
<organism evidence="1 2">
    <name type="scientific">Mesobacillus maritimus</name>
    <dbReference type="NCBI Taxonomy" id="1643336"/>
    <lineage>
        <taxon>Bacteria</taxon>
        <taxon>Bacillati</taxon>
        <taxon>Bacillota</taxon>
        <taxon>Bacilli</taxon>
        <taxon>Bacillales</taxon>
        <taxon>Bacillaceae</taxon>
        <taxon>Mesobacillus</taxon>
    </lineage>
</organism>
<evidence type="ECO:0000313" key="1">
    <source>
        <dbReference type="EMBL" id="MBY0099469.1"/>
    </source>
</evidence>
<dbReference type="RefSeq" id="WP_221875682.1">
    <property type="nucleotide sequence ID" value="NZ_JACWFH010000036.1"/>
</dbReference>
<gene>
    <name evidence="1" type="ORF">H0185_22120</name>
</gene>
<accession>A0ABS7KB17</accession>
<proteinExistence type="predicted"/>
<dbReference type="Proteomes" id="UP000769780">
    <property type="component" value="Unassembled WGS sequence"/>
</dbReference>
<reference evidence="1 2" key="1">
    <citation type="submission" date="2020-07" db="EMBL/GenBank/DDBJ databases">
        <title>Fungal Genomes of the International Space Station.</title>
        <authorList>
            <person name="Seuylemezian A."/>
            <person name="Singh N.K."/>
            <person name="Wood J."/>
            <person name="Venkateswaran K."/>
        </authorList>
    </citation>
    <scope>NUCLEOTIDE SEQUENCE [LARGE SCALE GENOMIC DNA]</scope>
    <source>
        <strain evidence="1 2">PL-B2</strain>
    </source>
</reference>
<keyword evidence="2" id="KW-1185">Reference proteome</keyword>
<name>A0ABS7KB17_9BACI</name>
<protein>
    <submittedName>
        <fullName evidence="1">Uncharacterized protein</fullName>
    </submittedName>
</protein>